<reference evidence="1" key="2">
    <citation type="submission" date="2020-09" db="EMBL/GenBank/DDBJ databases">
        <authorList>
            <person name="Sun Q."/>
            <person name="Kim S."/>
        </authorList>
    </citation>
    <scope>NUCLEOTIDE SEQUENCE</scope>
    <source>
        <strain evidence="1">KCTC 12710</strain>
    </source>
</reference>
<dbReference type="RefSeq" id="WP_189358902.1">
    <property type="nucleotide sequence ID" value="NZ_BMWZ01000001.1"/>
</dbReference>
<evidence type="ECO:0008006" key="3">
    <source>
        <dbReference type="Google" id="ProtNLM"/>
    </source>
</evidence>
<accession>A0A918V543</accession>
<evidence type="ECO:0000313" key="1">
    <source>
        <dbReference type="EMBL" id="GGZ69822.1"/>
    </source>
</evidence>
<proteinExistence type="predicted"/>
<reference evidence="1" key="1">
    <citation type="journal article" date="2014" name="Int. J. Syst. Evol. Microbiol.">
        <title>Complete genome sequence of Corynebacterium casei LMG S-19264T (=DSM 44701T), isolated from a smear-ripened cheese.</title>
        <authorList>
            <consortium name="US DOE Joint Genome Institute (JGI-PGF)"/>
            <person name="Walter F."/>
            <person name="Albersmeier A."/>
            <person name="Kalinowski J."/>
            <person name="Ruckert C."/>
        </authorList>
    </citation>
    <scope>NUCLEOTIDE SEQUENCE</scope>
    <source>
        <strain evidence="1">KCTC 12710</strain>
    </source>
</reference>
<dbReference type="AlphaFoldDB" id="A0A918V543"/>
<dbReference type="Proteomes" id="UP000636004">
    <property type="component" value="Unassembled WGS sequence"/>
</dbReference>
<dbReference type="EMBL" id="BMWZ01000001">
    <property type="protein sequence ID" value="GGZ69822.1"/>
    <property type="molecule type" value="Genomic_DNA"/>
</dbReference>
<gene>
    <name evidence="1" type="ORF">GCM10007028_03640</name>
</gene>
<comment type="caution">
    <text evidence="1">The sequence shown here is derived from an EMBL/GenBank/DDBJ whole genome shotgun (WGS) entry which is preliminary data.</text>
</comment>
<sequence>MKELILKRLIYFILIVFSFGNVFSQDKQKSADDIARELSNPIGTLANFTFQGTYAQWGGSAPGASNQNTSSFVFMPTLPFKMWGGNLSVRPSFPFQGAPFVNDQGVWDATSGFGDIGLMALYGKATESGFIWGFGPTLFFPTAGSNLLGKDQFQMGPAVLAGILRKWGVLGALWQHWWGVGSIDSNTDRVNLGTVQLFYWFSAGKGWQIGGSPNQSANYVQGQDIEFSIPLNLGFAKTVVLGKMPLKFSLQGQYFLTQPEVIGPNWGIFFSITPVIKVPW</sequence>
<organism evidence="1 2">
    <name type="scientific">Algibacter mikhailovii</name>
    <dbReference type="NCBI Taxonomy" id="425498"/>
    <lineage>
        <taxon>Bacteria</taxon>
        <taxon>Pseudomonadati</taxon>
        <taxon>Bacteroidota</taxon>
        <taxon>Flavobacteriia</taxon>
        <taxon>Flavobacteriales</taxon>
        <taxon>Flavobacteriaceae</taxon>
        <taxon>Algibacter</taxon>
    </lineage>
</organism>
<protein>
    <recommendedName>
        <fullName evidence="3">Transporter</fullName>
    </recommendedName>
</protein>
<keyword evidence="2" id="KW-1185">Reference proteome</keyword>
<evidence type="ECO:0000313" key="2">
    <source>
        <dbReference type="Proteomes" id="UP000636004"/>
    </source>
</evidence>
<name>A0A918V543_9FLAO</name>